<proteinExistence type="inferred from homology"/>
<dbReference type="Pfam" id="PF01042">
    <property type="entry name" value="Ribonuc_L-PSP"/>
    <property type="match status" value="1"/>
</dbReference>
<reference evidence="2 3" key="1">
    <citation type="submission" date="2019-11" db="EMBL/GenBank/DDBJ databases">
        <title>Type strains purchased from KCTC, JCM and DSMZ.</title>
        <authorList>
            <person name="Lu H."/>
        </authorList>
    </citation>
    <scope>NUCLEOTIDE SEQUENCE [LARGE SCALE GENOMIC DNA]</scope>
    <source>
        <strain evidence="2 3">JCM 31587</strain>
    </source>
</reference>
<keyword evidence="3" id="KW-1185">Reference proteome</keyword>
<dbReference type="AlphaFoldDB" id="A0A6L6QHU4"/>
<accession>A0A6L6QHU4</accession>
<sequence>MPRTLIDSTLFAPIGPYSHAVKAGGQVFISGTPGVDPATGQLAGPDAFTQTRQTLKNIEAMLAAADASLDDVVHIQVNLADVAEFAEMNRAYAEMFSEPYPARTVIGVAALPKPGARLTMNVIAVLKD</sequence>
<dbReference type="PANTHER" id="PTHR11803:SF39">
    <property type="entry name" value="2-IMINOBUTANOATE_2-IMINOPROPANOATE DEAMINASE"/>
    <property type="match status" value="1"/>
</dbReference>
<dbReference type="GO" id="GO:0019239">
    <property type="term" value="F:deaminase activity"/>
    <property type="evidence" value="ECO:0007669"/>
    <property type="project" value="TreeGrafter"/>
</dbReference>
<dbReference type="Gene3D" id="3.30.1330.40">
    <property type="entry name" value="RutC-like"/>
    <property type="match status" value="1"/>
</dbReference>
<dbReference type="RefSeq" id="WP_155454786.1">
    <property type="nucleotide sequence ID" value="NZ_WNKX01000010.1"/>
</dbReference>
<dbReference type="InterPro" id="IPR006056">
    <property type="entry name" value="RidA"/>
</dbReference>
<dbReference type="NCBIfam" id="TIGR00004">
    <property type="entry name" value="Rid family detoxifying hydrolase"/>
    <property type="match status" value="1"/>
</dbReference>
<name>A0A6L6QHU4_9BURK</name>
<organism evidence="2 3">
    <name type="scientific">Massilia eburnea</name>
    <dbReference type="NCBI Taxonomy" id="1776165"/>
    <lineage>
        <taxon>Bacteria</taxon>
        <taxon>Pseudomonadati</taxon>
        <taxon>Pseudomonadota</taxon>
        <taxon>Betaproteobacteria</taxon>
        <taxon>Burkholderiales</taxon>
        <taxon>Oxalobacteraceae</taxon>
        <taxon>Telluria group</taxon>
        <taxon>Massilia</taxon>
    </lineage>
</organism>
<dbReference type="GO" id="GO:0005829">
    <property type="term" value="C:cytosol"/>
    <property type="evidence" value="ECO:0007669"/>
    <property type="project" value="TreeGrafter"/>
</dbReference>
<gene>
    <name evidence="2" type="ORF">GM658_14585</name>
</gene>
<dbReference type="OrthoDB" id="9808943at2"/>
<dbReference type="FunFam" id="3.30.1330.40:FF:000001">
    <property type="entry name" value="L-PSP family endoribonuclease"/>
    <property type="match status" value="1"/>
</dbReference>
<dbReference type="SUPFAM" id="SSF55298">
    <property type="entry name" value="YjgF-like"/>
    <property type="match status" value="1"/>
</dbReference>
<comment type="similarity">
    <text evidence="1">Belongs to the RutC family.</text>
</comment>
<protein>
    <submittedName>
        <fullName evidence="2">RidA family protein</fullName>
    </submittedName>
</protein>
<dbReference type="EMBL" id="WNKX01000010">
    <property type="protein sequence ID" value="MTW11829.1"/>
    <property type="molecule type" value="Genomic_DNA"/>
</dbReference>
<dbReference type="CDD" id="cd00448">
    <property type="entry name" value="YjgF_YER057c_UK114_family"/>
    <property type="match status" value="1"/>
</dbReference>
<dbReference type="InterPro" id="IPR006175">
    <property type="entry name" value="YjgF/YER057c/UK114"/>
</dbReference>
<comment type="caution">
    <text evidence="2">The sequence shown here is derived from an EMBL/GenBank/DDBJ whole genome shotgun (WGS) entry which is preliminary data.</text>
</comment>
<evidence type="ECO:0000256" key="1">
    <source>
        <dbReference type="ARBA" id="ARBA00010552"/>
    </source>
</evidence>
<evidence type="ECO:0000313" key="2">
    <source>
        <dbReference type="EMBL" id="MTW11829.1"/>
    </source>
</evidence>
<dbReference type="PANTHER" id="PTHR11803">
    <property type="entry name" value="2-IMINOBUTANOATE/2-IMINOPROPANOATE DEAMINASE RIDA"/>
    <property type="match status" value="1"/>
</dbReference>
<dbReference type="Proteomes" id="UP000472320">
    <property type="component" value="Unassembled WGS sequence"/>
</dbReference>
<dbReference type="InterPro" id="IPR035959">
    <property type="entry name" value="RutC-like_sf"/>
</dbReference>
<evidence type="ECO:0000313" key="3">
    <source>
        <dbReference type="Proteomes" id="UP000472320"/>
    </source>
</evidence>